<protein>
    <recommendedName>
        <fullName evidence="4">Carboxylesterase</fullName>
    </recommendedName>
</protein>
<proteinExistence type="predicted"/>
<dbReference type="AlphaFoldDB" id="A0A363UPT9"/>
<comment type="caution">
    <text evidence="2">The sequence shown here is derived from an EMBL/GenBank/DDBJ whole genome shotgun (WGS) entry which is preliminary data.</text>
</comment>
<evidence type="ECO:0000313" key="2">
    <source>
        <dbReference type="EMBL" id="PWN57439.1"/>
    </source>
</evidence>
<dbReference type="Proteomes" id="UP000251800">
    <property type="component" value="Unassembled WGS sequence"/>
</dbReference>
<feature type="transmembrane region" description="Helical" evidence="1">
    <location>
        <begin position="105"/>
        <end position="123"/>
    </location>
</feature>
<evidence type="ECO:0000313" key="3">
    <source>
        <dbReference type="Proteomes" id="UP000251800"/>
    </source>
</evidence>
<feature type="transmembrane region" description="Helical" evidence="1">
    <location>
        <begin position="77"/>
        <end position="99"/>
    </location>
</feature>
<dbReference type="OrthoDB" id="7355053at2"/>
<evidence type="ECO:0000256" key="1">
    <source>
        <dbReference type="SAM" id="Phobius"/>
    </source>
</evidence>
<evidence type="ECO:0008006" key="4">
    <source>
        <dbReference type="Google" id="ProtNLM"/>
    </source>
</evidence>
<dbReference type="InterPro" id="IPR021497">
    <property type="entry name" value="GTA_holin_3TM"/>
</dbReference>
<gene>
    <name evidence="2" type="ORF">DEH80_02810</name>
</gene>
<dbReference type="EMBL" id="QEQK01000002">
    <property type="protein sequence ID" value="PWN57439.1"/>
    <property type="molecule type" value="Genomic_DNA"/>
</dbReference>
<keyword evidence="1" id="KW-0812">Transmembrane</keyword>
<sequence>MGWWTALGDLLRGGKDVAEVFVENRENRGARQHEQWLADLDRDRAALQQFAAEFHARQNRTAWDAFVDGLNRLPRPLLTLAIIGFFVLAPLDPARFLLIAQAYELIPAGYWALLSVMIGFYFGGRMQLKAQDMAVRKDAVRAARELVTMRKAFRALEPEDESTESRIFDTAIEAGAKPPENEVIKRWLAREASASGNSSKS</sequence>
<keyword evidence="1" id="KW-0472">Membrane</keyword>
<reference evidence="2 3" key="1">
    <citation type="submission" date="2018-05" db="EMBL/GenBank/DDBJ databases">
        <title>Abyssibacter profundi OUC007T gen. nov., sp. nov, a marine bacterium isolated from seawater of the Mariana Trench.</title>
        <authorList>
            <person name="Zhou S."/>
        </authorList>
    </citation>
    <scope>NUCLEOTIDE SEQUENCE [LARGE SCALE GENOMIC DNA]</scope>
    <source>
        <strain evidence="2 3">OUC007</strain>
    </source>
</reference>
<dbReference type="Pfam" id="PF11351">
    <property type="entry name" value="GTA_holin_3TM"/>
    <property type="match status" value="1"/>
</dbReference>
<keyword evidence="1" id="KW-1133">Transmembrane helix</keyword>
<dbReference type="RefSeq" id="WP_109718943.1">
    <property type="nucleotide sequence ID" value="NZ_QEQK01000002.1"/>
</dbReference>
<organism evidence="2 3">
    <name type="scientific">Abyssibacter profundi</name>
    <dbReference type="NCBI Taxonomy" id="2182787"/>
    <lineage>
        <taxon>Bacteria</taxon>
        <taxon>Pseudomonadati</taxon>
        <taxon>Pseudomonadota</taxon>
        <taxon>Gammaproteobacteria</taxon>
        <taxon>Chromatiales</taxon>
        <taxon>Oceanococcaceae</taxon>
        <taxon>Abyssibacter</taxon>
    </lineage>
</organism>
<name>A0A363UPT9_9GAMM</name>
<accession>A0A363UPT9</accession>
<keyword evidence="3" id="KW-1185">Reference proteome</keyword>